<feature type="region of interest" description="Disordered" evidence="1">
    <location>
        <begin position="20"/>
        <end position="148"/>
    </location>
</feature>
<keyword evidence="3" id="KW-1185">Reference proteome</keyword>
<accession>A0AAN6XI26</accession>
<proteinExistence type="predicted"/>
<evidence type="ECO:0000313" key="2">
    <source>
        <dbReference type="EMBL" id="KAK4200666.1"/>
    </source>
</evidence>
<evidence type="ECO:0000256" key="1">
    <source>
        <dbReference type="SAM" id="MobiDB-lite"/>
    </source>
</evidence>
<sequence>MVASFVWTAEEAKYLKAVLRWQDAPSSDDDIATTTATTTTTKPRQPRRRPPPPPLPPSASEPTDHHHHQGGVRVLDAVRGEVLRAKKAVNVMGGKRDGENREREGEKKEVVEGGGKITVGMGNKVGREDGGGEERGKGGKGKKGGLWRRMFWRQGEQRQQQQQRVV</sequence>
<protein>
    <submittedName>
        <fullName evidence="2">Uncharacterized protein</fullName>
    </submittedName>
</protein>
<dbReference type="EMBL" id="MU863916">
    <property type="protein sequence ID" value="KAK4200666.1"/>
    <property type="molecule type" value="Genomic_DNA"/>
</dbReference>
<gene>
    <name evidence="2" type="ORF">QBC40DRAFT_264814</name>
</gene>
<dbReference type="AlphaFoldDB" id="A0AAN6XI26"/>
<dbReference type="Proteomes" id="UP001303160">
    <property type="component" value="Unassembled WGS sequence"/>
</dbReference>
<comment type="caution">
    <text evidence="2">The sequence shown here is derived from an EMBL/GenBank/DDBJ whole genome shotgun (WGS) entry which is preliminary data.</text>
</comment>
<evidence type="ECO:0000313" key="3">
    <source>
        <dbReference type="Proteomes" id="UP001303160"/>
    </source>
</evidence>
<feature type="compositionally biased region" description="Basic and acidic residues" evidence="1">
    <location>
        <begin position="94"/>
        <end position="111"/>
    </location>
</feature>
<reference evidence="2" key="1">
    <citation type="journal article" date="2023" name="Mol. Phylogenet. Evol.">
        <title>Genome-scale phylogeny and comparative genomics of the fungal order Sordariales.</title>
        <authorList>
            <person name="Hensen N."/>
            <person name="Bonometti L."/>
            <person name="Westerberg I."/>
            <person name="Brannstrom I.O."/>
            <person name="Guillou S."/>
            <person name="Cros-Aarteil S."/>
            <person name="Calhoun S."/>
            <person name="Haridas S."/>
            <person name="Kuo A."/>
            <person name="Mondo S."/>
            <person name="Pangilinan J."/>
            <person name="Riley R."/>
            <person name="LaButti K."/>
            <person name="Andreopoulos B."/>
            <person name="Lipzen A."/>
            <person name="Chen C."/>
            <person name="Yan M."/>
            <person name="Daum C."/>
            <person name="Ng V."/>
            <person name="Clum A."/>
            <person name="Steindorff A."/>
            <person name="Ohm R.A."/>
            <person name="Martin F."/>
            <person name="Silar P."/>
            <person name="Natvig D.O."/>
            <person name="Lalanne C."/>
            <person name="Gautier V."/>
            <person name="Ament-Velasquez S.L."/>
            <person name="Kruys A."/>
            <person name="Hutchinson M.I."/>
            <person name="Powell A.J."/>
            <person name="Barry K."/>
            <person name="Miller A.N."/>
            <person name="Grigoriev I.V."/>
            <person name="Debuchy R."/>
            <person name="Gladieux P."/>
            <person name="Hiltunen Thoren M."/>
            <person name="Johannesson H."/>
        </authorList>
    </citation>
    <scope>NUCLEOTIDE SEQUENCE</scope>
    <source>
        <strain evidence="2">CBS 315.58</strain>
    </source>
</reference>
<feature type="compositionally biased region" description="Basic and acidic residues" evidence="1">
    <location>
        <begin position="125"/>
        <end position="137"/>
    </location>
</feature>
<organism evidence="2 3">
    <name type="scientific">Triangularia verruculosa</name>
    <dbReference type="NCBI Taxonomy" id="2587418"/>
    <lineage>
        <taxon>Eukaryota</taxon>
        <taxon>Fungi</taxon>
        <taxon>Dikarya</taxon>
        <taxon>Ascomycota</taxon>
        <taxon>Pezizomycotina</taxon>
        <taxon>Sordariomycetes</taxon>
        <taxon>Sordariomycetidae</taxon>
        <taxon>Sordariales</taxon>
        <taxon>Podosporaceae</taxon>
        <taxon>Triangularia</taxon>
    </lineage>
</organism>
<reference evidence="2" key="2">
    <citation type="submission" date="2023-05" db="EMBL/GenBank/DDBJ databases">
        <authorList>
            <consortium name="Lawrence Berkeley National Laboratory"/>
            <person name="Steindorff A."/>
            <person name="Hensen N."/>
            <person name="Bonometti L."/>
            <person name="Westerberg I."/>
            <person name="Brannstrom I.O."/>
            <person name="Guillou S."/>
            <person name="Cros-Aarteil S."/>
            <person name="Calhoun S."/>
            <person name="Haridas S."/>
            <person name="Kuo A."/>
            <person name="Mondo S."/>
            <person name="Pangilinan J."/>
            <person name="Riley R."/>
            <person name="Labutti K."/>
            <person name="Andreopoulos B."/>
            <person name="Lipzen A."/>
            <person name="Chen C."/>
            <person name="Yanf M."/>
            <person name="Daum C."/>
            <person name="Ng V."/>
            <person name="Clum A."/>
            <person name="Ohm R."/>
            <person name="Martin F."/>
            <person name="Silar P."/>
            <person name="Natvig D."/>
            <person name="Lalanne C."/>
            <person name="Gautier V."/>
            <person name="Ament-Velasquez S.L."/>
            <person name="Kruys A."/>
            <person name="Hutchinson M.I."/>
            <person name="Powell A.J."/>
            <person name="Barry K."/>
            <person name="Miller A.N."/>
            <person name="Grigoriev I.V."/>
            <person name="Debuchy R."/>
            <person name="Gladieux P."/>
            <person name="Thoren M.H."/>
            <person name="Johannesson H."/>
        </authorList>
    </citation>
    <scope>NUCLEOTIDE SEQUENCE</scope>
    <source>
        <strain evidence="2">CBS 315.58</strain>
    </source>
</reference>
<name>A0AAN6XI26_9PEZI</name>
<feature type="compositionally biased region" description="Low complexity" evidence="1">
    <location>
        <begin position="32"/>
        <end position="43"/>
    </location>
</feature>